<keyword evidence="2" id="KW-1133">Transmembrane helix</keyword>
<protein>
    <recommendedName>
        <fullName evidence="5">DUF3153 domain-containing protein</fullName>
    </recommendedName>
</protein>
<feature type="transmembrane region" description="Helical" evidence="2">
    <location>
        <begin position="185"/>
        <end position="205"/>
    </location>
</feature>
<keyword evidence="2" id="KW-0472">Membrane</keyword>
<keyword evidence="2" id="KW-0812">Transmembrane</keyword>
<evidence type="ECO:0000256" key="2">
    <source>
        <dbReference type="SAM" id="Phobius"/>
    </source>
</evidence>
<evidence type="ECO:0000256" key="1">
    <source>
        <dbReference type="SAM" id="MobiDB-lite"/>
    </source>
</evidence>
<evidence type="ECO:0008006" key="5">
    <source>
        <dbReference type="Google" id="ProtNLM"/>
    </source>
</evidence>
<sequence>MQKILAAVLVLLGLAGLVVGRLGETTWAPSTEHTAVVDLADAGPAVVIDPGVLYVGGDEGTVTITGASDVSLITAANDDIAAYLESTRYTRITGVPDWTTLSTEVVNPDGAAEIADPTSSDLWRSVDTSPSPATLDVAEFRAGETSAGNEQPFRAILVVTDGTAAGAQRISITWPVDAKNAWVPYAYAGGATVAVIGLIWFVLAFRGRRREEPAEQELASAEDEITAREPAPATASAPLPVPGRGAPAEEETRPEEDGEADLPQDDPAPPAEETPMTRTHRDGEQA</sequence>
<dbReference type="RefSeq" id="WP_376978948.1">
    <property type="nucleotide sequence ID" value="NZ_JBHLSV010000005.1"/>
</dbReference>
<reference evidence="3 4" key="1">
    <citation type="submission" date="2024-09" db="EMBL/GenBank/DDBJ databases">
        <authorList>
            <person name="Sun Q."/>
            <person name="Mori K."/>
        </authorList>
    </citation>
    <scope>NUCLEOTIDE SEQUENCE [LARGE SCALE GENOMIC DNA]</scope>
    <source>
        <strain evidence="3 4">CICC 10874</strain>
    </source>
</reference>
<gene>
    <name evidence="3" type="ORF">ACFFF6_05470</name>
</gene>
<name>A0ABV6RA22_9MICO</name>
<comment type="caution">
    <text evidence="3">The sequence shown here is derived from an EMBL/GenBank/DDBJ whole genome shotgun (WGS) entry which is preliminary data.</text>
</comment>
<evidence type="ECO:0000313" key="3">
    <source>
        <dbReference type="EMBL" id="MFC0673404.1"/>
    </source>
</evidence>
<evidence type="ECO:0000313" key="4">
    <source>
        <dbReference type="Proteomes" id="UP001589793"/>
    </source>
</evidence>
<dbReference type="EMBL" id="JBHLSV010000005">
    <property type="protein sequence ID" value="MFC0673404.1"/>
    <property type="molecule type" value="Genomic_DNA"/>
</dbReference>
<feature type="compositionally biased region" description="Acidic residues" evidence="1">
    <location>
        <begin position="248"/>
        <end position="264"/>
    </location>
</feature>
<feature type="region of interest" description="Disordered" evidence="1">
    <location>
        <begin position="213"/>
        <end position="286"/>
    </location>
</feature>
<proteinExistence type="predicted"/>
<accession>A0ABV6RA22</accession>
<dbReference type="Proteomes" id="UP001589793">
    <property type="component" value="Unassembled WGS sequence"/>
</dbReference>
<organism evidence="3 4">
    <name type="scientific">Brachybacterium hainanense</name>
    <dbReference type="NCBI Taxonomy" id="1541174"/>
    <lineage>
        <taxon>Bacteria</taxon>
        <taxon>Bacillati</taxon>
        <taxon>Actinomycetota</taxon>
        <taxon>Actinomycetes</taxon>
        <taxon>Micrococcales</taxon>
        <taxon>Dermabacteraceae</taxon>
        <taxon>Brachybacterium</taxon>
    </lineage>
</organism>
<keyword evidence="4" id="KW-1185">Reference proteome</keyword>